<comment type="caution">
    <text evidence="3">The sequence shown here is derived from an EMBL/GenBank/DDBJ whole genome shotgun (WGS) entry which is preliminary data.</text>
</comment>
<proteinExistence type="predicted"/>
<accession>A0A168HV58</accession>
<dbReference type="VEuPathDB" id="FungiDB:MUCCIDRAFT_84169"/>
<evidence type="ECO:0000256" key="2">
    <source>
        <dbReference type="SAM" id="MobiDB-lite"/>
    </source>
</evidence>
<gene>
    <name evidence="3" type="ORF">MUCCIDRAFT_84169</name>
</gene>
<reference evidence="3 4" key="1">
    <citation type="submission" date="2015-06" db="EMBL/GenBank/DDBJ databases">
        <title>Expansion of signal transduction pathways in fungi by whole-genome duplication.</title>
        <authorList>
            <consortium name="DOE Joint Genome Institute"/>
            <person name="Corrochano L.M."/>
            <person name="Kuo A."/>
            <person name="Marcet-Houben M."/>
            <person name="Polaino S."/>
            <person name="Salamov A."/>
            <person name="Villalobos J.M."/>
            <person name="Alvarez M.I."/>
            <person name="Avalos J."/>
            <person name="Benito E.P."/>
            <person name="Benoit I."/>
            <person name="Burger G."/>
            <person name="Camino L.P."/>
            <person name="Canovas D."/>
            <person name="Cerda-Olmedo E."/>
            <person name="Cheng J.-F."/>
            <person name="Dominguez A."/>
            <person name="Elias M."/>
            <person name="Eslava A.P."/>
            <person name="Glaser F."/>
            <person name="Grimwood J."/>
            <person name="Gutierrez G."/>
            <person name="Heitman J."/>
            <person name="Henrissat B."/>
            <person name="Iturriaga E.A."/>
            <person name="Lang B.F."/>
            <person name="Lavin J.L."/>
            <person name="Lee S."/>
            <person name="Li W."/>
            <person name="Lindquist E."/>
            <person name="Lopez-Garcia S."/>
            <person name="Luque E.M."/>
            <person name="Marcos A.T."/>
            <person name="Martin J."/>
            <person name="Mccluskey K."/>
            <person name="Medina H.R."/>
            <person name="Miralles-Duran A."/>
            <person name="Miyazaki A."/>
            <person name="Munoz-Torres E."/>
            <person name="Oguiza J.A."/>
            <person name="Ohm R."/>
            <person name="Olmedo M."/>
            <person name="Orejas M."/>
            <person name="Ortiz-Castellanos L."/>
            <person name="Pisabarro A.G."/>
            <person name="Rodriguez-Romero J."/>
            <person name="Ruiz-Herrera J."/>
            <person name="Ruiz-Vazquez R."/>
            <person name="Sanz C."/>
            <person name="Schackwitz W."/>
            <person name="Schmutz J."/>
            <person name="Shahriari M."/>
            <person name="Shelest E."/>
            <person name="Silva-Franco F."/>
            <person name="Soanes D."/>
            <person name="Syed K."/>
            <person name="Tagua V.G."/>
            <person name="Talbot N.J."/>
            <person name="Thon M."/>
            <person name="De Vries R.P."/>
            <person name="Wiebenga A."/>
            <person name="Yadav J.S."/>
            <person name="Braun E.L."/>
            <person name="Baker S."/>
            <person name="Garre V."/>
            <person name="Horwitz B."/>
            <person name="Torres-Martinez S."/>
            <person name="Idnurm A."/>
            <person name="Herrera-Estrella A."/>
            <person name="Gabaldon T."/>
            <person name="Grigoriev I.V."/>
        </authorList>
    </citation>
    <scope>NUCLEOTIDE SEQUENCE [LARGE SCALE GENOMIC DNA]</scope>
    <source>
        <strain evidence="3 4">CBS 277.49</strain>
    </source>
</reference>
<name>A0A168HV58_MUCCL</name>
<keyword evidence="4" id="KW-1185">Reference proteome</keyword>
<sequence>MSTQQDTMNSSSLAITSSVLLPHNANESTVLKRRRVKLQTLPGAWIEDNSMEEDDQDKENMQQQFVKIVSATPPRLPNQIITTSAAASDEDIEFLKQTIASLRKEKEKLEETNDIVKKSIQIVARKRMIAQTNSHLKKAQKQQTSDAASAITDEEEEEDIYIVVPSDFMPTQEEMKAAGLDGWEWISAY</sequence>
<dbReference type="AlphaFoldDB" id="A0A168HV58"/>
<dbReference type="OrthoDB" id="2268044at2759"/>
<evidence type="ECO:0000313" key="4">
    <source>
        <dbReference type="Proteomes" id="UP000077051"/>
    </source>
</evidence>
<evidence type="ECO:0000313" key="3">
    <source>
        <dbReference type="EMBL" id="OAC99223.1"/>
    </source>
</evidence>
<feature type="coiled-coil region" evidence="1">
    <location>
        <begin position="85"/>
        <end position="119"/>
    </location>
</feature>
<organism evidence="3 4">
    <name type="scientific">Mucor lusitanicus CBS 277.49</name>
    <dbReference type="NCBI Taxonomy" id="747725"/>
    <lineage>
        <taxon>Eukaryota</taxon>
        <taxon>Fungi</taxon>
        <taxon>Fungi incertae sedis</taxon>
        <taxon>Mucoromycota</taxon>
        <taxon>Mucoromycotina</taxon>
        <taxon>Mucoromycetes</taxon>
        <taxon>Mucorales</taxon>
        <taxon>Mucorineae</taxon>
        <taxon>Mucoraceae</taxon>
        <taxon>Mucor</taxon>
    </lineage>
</organism>
<evidence type="ECO:0000256" key="1">
    <source>
        <dbReference type="SAM" id="Coils"/>
    </source>
</evidence>
<keyword evidence="1" id="KW-0175">Coiled coil</keyword>
<dbReference type="Proteomes" id="UP000077051">
    <property type="component" value="Unassembled WGS sequence"/>
</dbReference>
<dbReference type="EMBL" id="AMYB01000008">
    <property type="protein sequence ID" value="OAC99223.1"/>
    <property type="molecule type" value="Genomic_DNA"/>
</dbReference>
<protein>
    <submittedName>
        <fullName evidence="3">Uncharacterized protein</fullName>
    </submittedName>
</protein>
<feature type="region of interest" description="Disordered" evidence="2">
    <location>
        <begin position="134"/>
        <end position="154"/>
    </location>
</feature>